<feature type="region of interest" description="Disordered" evidence="1">
    <location>
        <begin position="308"/>
        <end position="362"/>
    </location>
</feature>
<protein>
    <submittedName>
        <fullName evidence="4">Rib/alpha-like domain-containing protein</fullName>
    </submittedName>
</protein>
<accession>A0ABY8FYE6</accession>
<evidence type="ECO:0000259" key="3">
    <source>
        <dbReference type="Pfam" id="PF08428"/>
    </source>
</evidence>
<evidence type="ECO:0000313" key="5">
    <source>
        <dbReference type="Proteomes" id="UP001215216"/>
    </source>
</evidence>
<dbReference type="EMBL" id="CP121208">
    <property type="protein sequence ID" value="WFM82790.1"/>
    <property type="molecule type" value="Genomic_DNA"/>
</dbReference>
<evidence type="ECO:0000256" key="1">
    <source>
        <dbReference type="SAM" id="MobiDB-lite"/>
    </source>
</evidence>
<sequence length="399" mass="43436">MRAFSAEVSTTDSRKIKLFALFATMGFVIALVFAQTFAYGADPKPQALKDQYSVTVKDVVKRVGDTVQRQEVVDAVSTTATGKSPVVKAMVNSYLKRFPFTIEKPGHYTFPVQVTYADKSIKQVNVKVRTPLYFGQIKEVDESGNSLSFLTPMTEGKYRASEVTKVLDEQLEKLTGYAFVKLETIENSDTKNVTYRYLVKEVPAKPAPSAEPTKEVDPKPAPSADPKPEVTAPVYFGQIKEVDESGKSVAFLFNMEDGKASGSEVTKVLDNELDKLNSQGYEYVDYEVVTSEDGKNITYRYLVKKVPAKPAPSADPTKEVDPKPVPSVEPTKEVDPKPVPSGDPTKKADPKPQAKLATPQPKAQLPFTGASVGISVLSALVLAVAGMVALGLRRKGDLA</sequence>
<dbReference type="InterPro" id="IPR059115">
    <property type="entry name" value="Rib"/>
</dbReference>
<proteinExistence type="predicted"/>
<reference evidence="4 5" key="1">
    <citation type="submission" date="2023-03" db="EMBL/GenBank/DDBJ databases">
        <title>Complete genome of Arcanobacterium canis strain DSM 25104 isolated in 2010 from a canine otitis externa in Germany.</title>
        <authorList>
            <person name="Borowiak M."/>
            <person name="Kreitlow A."/>
            <person name="Malorny B."/>
            <person name="Laemmler C."/>
            <person name="Prenger-Berninghoff E."/>
            <person name="Ploetz M."/>
            <person name="Abdulmawjood A."/>
        </authorList>
    </citation>
    <scope>NUCLEOTIDE SEQUENCE [LARGE SCALE GENOMIC DNA]</scope>
    <source>
        <strain evidence="4 5">DSM 25104</strain>
    </source>
</reference>
<keyword evidence="2" id="KW-0472">Membrane</keyword>
<dbReference type="Pfam" id="PF08428">
    <property type="entry name" value="Rib"/>
    <property type="match status" value="1"/>
</dbReference>
<keyword evidence="2" id="KW-1133">Transmembrane helix</keyword>
<keyword evidence="5" id="KW-1185">Reference proteome</keyword>
<evidence type="ECO:0000313" key="4">
    <source>
        <dbReference type="EMBL" id="WFM82790.1"/>
    </source>
</evidence>
<name>A0ABY8FYE6_9ACTO</name>
<keyword evidence="2" id="KW-0812">Transmembrane</keyword>
<organism evidence="4 5">
    <name type="scientific">Arcanobacterium canis</name>
    <dbReference type="NCBI Taxonomy" id="999183"/>
    <lineage>
        <taxon>Bacteria</taxon>
        <taxon>Bacillati</taxon>
        <taxon>Actinomycetota</taxon>
        <taxon>Actinomycetes</taxon>
        <taxon>Actinomycetales</taxon>
        <taxon>Actinomycetaceae</taxon>
        <taxon>Arcanobacterium</taxon>
    </lineage>
</organism>
<gene>
    <name evidence="4" type="ORF">P7079_05120</name>
</gene>
<dbReference type="Proteomes" id="UP001215216">
    <property type="component" value="Chromosome"/>
</dbReference>
<evidence type="ECO:0000256" key="2">
    <source>
        <dbReference type="SAM" id="Phobius"/>
    </source>
</evidence>
<feature type="domain" description="Rib" evidence="3">
    <location>
        <begin position="50"/>
        <end position="129"/>
    </location>
</feature>
<feature type="region of interest" description="Disordered" evidence="1">
    <location>
        <begin position="206"/>
        <end position="230"/>
    </location>
</feature>
<dbReference type="RefSeq" id="WP_278012216.1">
    <property type="nucleotide sequence ID" value="NZ_CP121208.1"/>
</dbReference>
<feature type="transmembrane region" description="Helical" evidence="2">
    <location>
        <begin position="370"/>
        <end position="392"/>
    </location>
</feature>